<feature type="compositionally biased region" description="Low complexity" evidence="1">
    <location>
        <begin position="238"/>
        <end position="250"/>
    </location>
</feature>
<proteinExistence type="predicted"/>
<organism evidence="3 4">
    <name type="scientific">Kineosporia mesophila</name>
    <dbReference type="NCBI Taxonomy" id="566012"/>
    <lineage>
        <taxon>Bacteria</taxon>
        <taxon>Bacillati</taxon>
        <taxon>Actinomycetota</taxon>
        <taxon>Actinomycetes</taxon>
        <taxon>Kineosporiales</taxon>
        <taxon>Kineosporiaceae</taxon>
        <taxon>Kineosporia</taxon>
    </lineage>
</organism>
<accession>A0ABP6Z2B2</accession>
<comment type="caution">
    <text evidence="3">The sequence shown here is derived from an EMBL/GenBank/DDBJ whole genome shotgun (WGS) entry which is preliminary data.</text>
</comment>
<dbReference type="EMBL" id="BAAAZO010000001">
    <property type="protein sequence ID" value="GAA3595309.1"/>
    <property type="molecule type" value="Genomic_DNA"/>
</dbReference>
<protein>
    <submittedName>
        <fullName evidence="3">Uncharacterized protein</fullName>
    </submittedName>
</protein>
<evidence type="ECO:0000313" key="3">
    <source>
        <dbReference type="EMBL" id="GAA3595309.1"/>
    </source>
</evidence>
<dbReference type="RefSeq" id="WP_231484328.1">
    <property type="nucleotide sequence ID" value="NZ_BAAAZO010000001.1"/>
</dbReference>
<feature type="transmembrane region" description="Helical" evidence="2">
    <location>
        <begin position="129"/>
        <end position="154"/>
    </location>
</feature>
<feature type="transmembrane region" description="Helical" evidence="2">
    <location>
        <begin position="182"/>
        <end position="204"/>
    </location>
</feature>
<feature type="compositionally biased region" description="Basic and acidic residues" evidence="1">
    <location>
        <begin position="335"/>
        <end position="344"/>
    </location>
</feature>
<keyword evidence="4" id="KW-1185">Reference proteome</keyword>
<evidence type="ECO:0000256" key="1">
    <source>
        <dbReference type="SAM" id="MobiDB-lite"/>
    </source>
</evidence>
<feature type="compositionally biased region" description="Basic and acidic residues" evidence="1">
    <location>
        <begin position="277"/>
        <end position="292"/>
    </location>
</feature>
<name>A0ABP6Z2B2_9ACTN</name>
<evidence type="ECO:0000313" key="4">
    <source>
        <dbReference type="Proteomes" id="UP001501074"/>
    </source>
</evidence>
<keyword evidence="2" id="KW-0812">Transmembrane</keyword>
<feature type="transmembrane region" description="Helical" evidence="2">
    <location>
        <begin position="70"/>
        <end position="91"/>
    </location>
</feature>
<evidence type="ECO:0000256" key="2">
    <source>
        <dbReference type="SAM" id="Phobius"/>
    </source>
</evidence>
<feature type="region of interest" description="Disordered" evidence="1">
    <location>
        <begin position="229"/>
        <end position="369"/>
    </location>
</feature>
<feature type="compositionally biased region" description="Low complexity" evidence="1">
    <location>
        <begin position="17"/>
        <end position="31"/>
    </location>
</feature>
<keyword evidence="2" id="KW-1133">Transmembrane helix</keyword>
<feature type="region of interest" description="Disordered" evidence="1">
    <location>
        <begin position="1"/>
        <end position="33"/>
    </location>
</feature>
<feature type="transmembrane region" description="Helical" evidence="2">
    <location>
        <begin position="103"/>
        <end position="123"/>
    </location>
</feature>
<reference evidence="4" key="1">
    <citation type="journal article" date="2019" name="Int. J. Syst. Evol. Microbiol.">
        <title>The Global Catalogue of Microorganisms (GCM) 10K type strain sequencing project: providing services to taxonomists for standard genome sequencing and annotation.</title>
        <authorList>
            <consortium name="The Broad Institute Genomics Platform"/>
            <consortium name="The Broad Institute Genome Sequencing Center for Infectious Disease"/>
            <person name="Wu L."/>
            <person name="Ma J."/>
        </authorList>
    </citation>
    <scope>NUCLEOTIDE SEQUENCE [LARGE SCALE GENOMIC DNA]</scope>
    <source>
        <strain evidence="4">JCM 16902</strain>
    </source>
</reference>
<feature type="transmembrane region" description="Helical" evidence="2">
    <location>
        <begin position="40"/>
        <end position="64"/>
    </location>
</feature>
<gene>
    <name evidence="3" type="ORF">GCM10022223_08060</name>
</gene>
<feature type="compositionally biased region" description="Polar residues" evidence="1">
    <location>
        <begin position="254"/>
        <end position="264"/>
    </location>
</feature>
<dbReference type="Proteomes" id="UP001501074">
    <property type="component" value="Unassembled WGS sequence"/>
</dbReference>
<sequence length="369" mass="38142">MSAATRPEPVPVEATLSPENSPAEEAAAFSPGTGSSRVPLLPALTGLALTAAPFAVVGGTGALTGLAGPVASGCTVALDLLFVLCGVTLAWHRPLARRRFWRLGVTPLLGGLSLLSGAALLTVSDPATAAVTGLTATGRTLAGLGTGTLTVYWLRANTGSLAFPAHSPSRTDRVRTSRSAPLLALTALVLCGVCIDALTTVYLLPVHLFSAWLVATLIRAPHSPPTRVLDALGRLPRRPAATTPARPDTAGNPDRSTSAGTSSVVDVRVNAPIEAGVSRRDSHDGPDPDGDRAPGGTTTASPSPRTFEGDPTAVAVTDVHHRENQTRNQVSRSGRTIDLDRIPAELKLLPLPRRTGQKEQKESAPGQTE</sequence>
<keyword evidence="2" id="KW-0472">Membrane</keyword>